<dbReference type="SUPFAM" id="SSF46689">
    <property type="entry name" value="Homeodomain-like"/>
    <property type="match status" value="1"/>
</dbReference>
<name>A0ABD1HC07_SALDI</name>
<dbReference type="GO" id="GO:0048262">
    <property type="term" value="P:determination of dorsal/ventral asymmetry"/>
    <property type="evidence" value="ECO:0007669"/>
    <property type="project" value="UniProtKB-ARBA"/>
</dbReference>
<evidence type="ECO:0000256" key="2">
    <source>
        <dbReference type="ARBA" id="ARBA00022473"/>
    </source>
</evidence>
<proteinExistence type="predicted"/>
<dbReference type="Proteomes" id="UP001567538">
    <property type="component" value="Unassembled WGS sequence"/>
</dbReference>
<evidence type="ECO:0000256" key="5">
    <source>
        <dbReference type="ARBA" id="ARBA00023242"/>
    </source>
</evidence>
<evidence type="ECO:0000313" key="7">
    <source>
        <dbReference type="EMBL" id="KAL1553053.1"/>
    </source>
</evidence>
<protein>
    <submittedName>
        <fullName evidence="7">Protein RADIALIS-like 3</fullName>
    </submittedName>
</protein>
<dbReference type="PANTHER" id="PTHR43952">
    <property type="entry name" value="MYB FAMILY TRANSCRIPTION FACTOR-RELATED"/>
    <property type="match status" value="1"/>
</dbReference>
<evidence type="ECO:0000256" key="3">
    <source>
        <dbReference type="ARBA" id="ARBA00023015"/>
    </source>
</evidence>
<dbReference type="GO" id="GO:0009908">
    <property type="term" value="P:flower development"/>
    <property type="evidence" value="ECO:0007669"/>
    <property type="project" value="UniProtKB-ARBA"/>
</dbReference>
<dbReference type="EMBL" id="JBEAFC010000006">
    <property type="protein sequence ID" value="KAL1553053.1"/>
    <property type="molecule type" value="Genomic_DNA"/>
</dbReference>
<feature type="domain" description="Myb-like" evidence="6">
    <location>
        <begin position="11"/>
        <end position="57"/>
    </location>
</feature>
<dbReference type="Gene3D" id="1.10.10.60">
    <property type="entry name" value="Homeodomain-like"/>
    <property type="match status" value="1"/>
</dbReference>
<dbReference type="InterPro" id="IPR009057">
    <property type="entry name" value="Homeodomain-like_sf"/>
</dbReference>
<comment type="caution">
    <text evidence="7">The sequence shown here is derived from an EMBL/GenBank/DDBJ whole genome shotgun (WGS) entry which is preliminary data.</text>
</comment>
<dbReference type="PANTHER" id="PTHR43952:SF45">
    <property type="entry name" value="PROTEIN RADIALIS-LIKE 4"/>
    <property type="match status" value="1"/>
</dbReference>
<accession>A0ABD1HC07</accession>
<gene>
    <name evidence="7" type="ORF">AAHA92_13778</name>
</gene>
<dbReference type="CDD" id="cd00167">
    <property type="entry name" value="SANT"/>
    <property type="match status" value="1"/>
</dbReference>
<comment type="subcellular location">
    <subcellularLocation>
        <location evidence="1">Nucleus</location>
    </subcellularLocation>
</comment>
<keyword evidence="8" id="KW-1185">Reference proteome</keyword>
<evidence type="ECO:0000313" key="8">
    <source>
        <dbReference type="Proteomes" id="UP001567538"/>
    </source>
</evidence>
<dbReference type="GO" id="GO:0005634">
    <property type="term" value="C:nucleus"/>
    <property type="evidence" value="ECO:0007669"/>
    <property type="project" value="UniProtKB-SubCell"/>
</dbReference>
<keyword evidence="4" id="KW-0804">Transcription</keyword>
<dbReference type="AlphaFoldDB" id="A0ABD1HC07"/>
<evidence type="ECO:0000259" key="6">
    <source>
        <dbReference type="Pfam" id="PF23082"/>
    </source>
</evidence>
<evidence type="ECO:0000256" key="1">
    <source>
        <dbReference type="ARBA" id="ARBA00004123"/>
    </source>
</evidence>
<sequence length="80" mass="9208">MVELGEAAYGWSWEENKLFEVALAAVDHKHPHRWEAVAAVVGGRKTAEDVHRQYQILLQDLQWIESGSLDHNLNHYNTPM</sequence>
<keyword evidence="5" id="KW-0539">Nucleus</keyword>
<keyword evidence="2" id="KW-0217">Developmental protein</keyword>
<dbReference type="InterPro" id="IPR001005">
    <property type="entry name" value="SANT/Myb"/>
</dbReference>
<keyword evidence="3" id="KW-0805">Transcription regulation</keyword>
<evidence type="ECO:0000256" key="4">
    <source>
        <dbReference type="ARBA" id="ARBA00023163"/>
    </source>
</evidence>
<dbReference type="FunFam" id="1.10.10.60:FF:000154">
    <property type="entry name" value="Transcription factor SRM1"/>
    <property type="match status" value="1"/>
</dbReference>
<dbReference type="InterPro" id="IPR044636">
    <property type="entry name" value="RADIALIS-like"/>
</dbReference>
<reference evidence="7 8" key="1">
    <citation type="submission" date="2024-06" db="EMBL/GenBank/DDBJ databases">
        <title>A chromosome level genome sequence of Diviner's sage (Salvia divinorum).</title>
        <authorList>
            <person name="Ford S.A."/>
            <person name="Ro D.-K."/>
            <person name="Ness R.W."/>
            <person name="Phillips M.A."/>
        </authorList>
    </citation>
    <scope>NUCLEOTIDE SEQUENCE [LARGE SCALE GENOMIC DNA]</scope>
    <source>
        <strain evidence="7">SAF-2024a</strain>
        <tissue evidence="7">Leaf</tissue>
    </source>
</reference>
<dbReference type="Pfam" id="PF23082">
    <property type="entry name" value="Myb_DNA-binding_2"/>
    <property type="match status" value="1"/>
</dbReference>
<organism evidence="7 8">
    <name type="scientific">Salvia divinorum</name>
    <name type="common">Maria pastora</name>
    <name type="synonym">Diviner's sage</name>
    <dbReference type="NCBI Taxonomy" id="28513"/>
    <lineage>
        <taxon>Eukaryota</taxon>
        <taxon>Viridiplantae</taxon>
        <taxon>Streptophyta</taxon>
        <taxon>Embryophyta</taxon>
        <taxon>Tracheophyta</taxon>
        <taxon>Spermatophyta</taxon>
        <taxon>Magnoliopsida</taxon>
        <taxon>eudicotyledons</taxon>
        <taxon>Gunneridae</taxon>
        <taxon>Pentapetalae</taxon>
        <taxon>asterids</taxon>
        <taxon>lamiids</taxon>
        <taxon>Lamiales</taxon>
        <taxon>Lamiaceae</taxon>
        <taxon>Nepetoideae</taxon>
        <taxon>Mentheae</taxon>
        <taxon>Salviinae</taxon>
        <taxon>Salvia</taxon>
        <taxon>Salvia subgen. Calosphace</taxon>
    </lineage>
</organism>